<evidence type="ECO:0000256" key="4">
    <source>
        <dbReference type="ARBA" id="ARBA00022833"/>
    </source>
</evidence>
<evidence type="ECO:0000256" key="1">
    <source>
        <dbReference type="ARBA" id="ARBA00022670"/>
    </source>
</evidence>
<dbReference type="AlphaFoldDB" id="A0A1L7I2J0"/>
<evidence type="ECO:0000256" key="2">
    <source>
        <dbReference type="ARBA" id="ARBA00022723"/>
    </source>
</evidence>
<feature type="domain" description="MPN" evidence="6">
    <location>
        <begin position="25"/>
        <end position="151"/>
    </location>
</feature>
<evidence type="ECO:0000259" key="6">
    <source>
        <dbReference type="PROSITE" id="PS50249"/>
    </source>
</evidence>
<dbReference type="Gene3D" id="3.40.140.10">
    <property type="entry name" value="Cytidine Deaminase, domain 2"/>
    <property type="match status" value="1"/>
</dbReference>
<protein>
    <submittedName>
        <fullName evidence="7">DNA repair protein RadC</fullName>
    </submittedName>
</protein>
<evidence type="ECO:0000256" key="5">
    <source>
        <dbReference type="ARBA" id="ARBA00023049"/>
    </source>
</evidence>
<keyword evidence="1" id="KW-0645">Protease</keyword>
<dbReference type="PANTHER" id="PTHR30471:SF3">
    <property type="entry name" value="UPF0758 PROTEIN YEES-RELATED"/>
    <property type="match status" value="1"/>
</dbReference>
<dbReference type="InterPro" id="IPR025657">
    <property type="entry name" value="RadC_JAB"/>
</dbReference>
<reference evidence="7 8" key="1">
    <citation type="submission" date="2016-07" db="EMBL/GenBank/DDBJ databases">
        <title>Multi-omics approach to identify versatile polysaccharide utilization systems of a marine flavobacterium Gramella flava.</title>
        <authorList>
            <person name="Tang K."/>
        </authorList>
    </citation>
    <scope>NUCLEOTIDE SEQUENCE [LARGE SCALE GENOMIC DNA]</scope>
    <source>
        <strain evidence="7 8">JLT2011</strain>
    </source>
</reference>
<dbReference type="STRING" id="1229726.GRFL_0568"/>
<accession>A0A1L7I2J0</accession>
<organism evidence="7 8">
    <name type="scientific">Christiangramia flava JLT2011</name>
    <dbReference type="NCBI Taxonomy" id="1229726"/>
    <lineage>
        <taxon>Bacteria</taxon>
        <taxon>Pseudomonadati</taxon>
        <taxon>Bacteroidota</taxon>
        <taxon>Flavobacteriia</taxon>
        <taxon>Flavobacteriales</taxon>
        <taxon>Flavobacteriaceae</taxon>
        <taxon>Christiangramia</taxon>
    </lineage>
</organism>
<dbReference type="InterPro" id="IPR001405">
    <property type="entry name" value="UPF0758"/>
</dbReference>
<dbReference type="Proteomes" id="UP000186230">
    <property type="component" value="Chromosome"/>
</dbReference>
<dbReference type="GO" id="GO:0006508">
    <property type="term" value="P:proteolysis"/>
    <property type="evidence" value="ECO:0007669"/>
    <property type="project" value="UniProtKB-KW"/>
</dbReference>
<dbReference type="InterPro" id="IPR020891">
    <property type="entry name" value="UPF0758_CS"/>
</dbReference>
<keyword evidence="2" id="KW-0479">Metal-binding</keyword>
<evidence type="ECO:0000313" key="7">
    <source>
        <dbReference type="EMBL" id="APU67292.1"/>
    </source>
</evidence>
<keyword evidence="8" id="KW-1185">Reference proteome</keyword>
<keyword evidence="5" id="KW-0482">Metalloprotease</keyword>
<dbReference type="PROSITE" id="PS50249">
    <property type="entry name" value="MPN"/>
    <property type="match status" value="1"/>
</dbReference>
<name>A0A1L7I2J0_9FLAO</name>
<dbReference type="EMBL" id="CP016359">
    <property type="protein sequence ID" value="APU67292.1"/>
    <property type="molecule type" value="Genomic_DNA"/>
</dbReference>
<dbReference type="KEGG" id="gfl:GRFL_0568"/>
<keyword evidence="4" id="KW-0862">Zinc</keyword>
<evidence type="ECO:0000256" key="3">
    <source>
        <dbReference type="ARBA" id="ARBA00022801"/>
    </source>
</evidence>
<dbReference type="CDD" id="cd08071">
    <property type="entry name" value="MPN_DUF2466"/>
    <property type="match status" value="1"/>
</dbReference>
<dbReference type="GO" id="GO:0046872">
    <property type="term" value="F:metal ion binding"/>
    <property type="evidence" value="ECO:0007669"/>
    <property type="project" value="UniProtKB-KW"/>
</dbReference>
<sequence length="151" mass="16855">MFMKTKVNEISIRYQGNFKINQAPKITSSESAATILFNNWDKDQIGLQECFKVILLNNANKVKGIYEVSKGGITGTLVDIRILFAVILKSLTVSVILGHNHPSGTLRPSTADQKITQKIQTACQYFDIKLLDHLILTPDGDYYSFADEGML</sequence>
<proteinExistence type="predicted"/>
<gene>
    <name evidence="7" type="ORF">GRFL_0568</name>
</gene>
<dbReference type="GO" id="GO:0008237">
    <property type="term" value="F:metallopeptidase activity"/>
    <property type="evidence" value="ECO:0007669"/>
    <property type="project" value="UniProtKB-KW"/>
</dbReference>
<dbReference type="InterPro" id="IPR037518">
    <property type="entry name" value="MPN"/>
</dbReference>
<keyword evidence="3" id="KW-0378">Hydrolase</keyword>
<dbReference type="Pfam" id="PF04002">
    <property type="entry name" value="RadC"/>
    <property type="match status" value="1"/>
</dbReference>
<evidence type="ECO:0000313" key="8">
    <source>
        <dbReference type="Proteomes" id="UP000186230"/>
    </source>
</evidence>
<dbReference type="PANTHER" id="PTHR30471">
    <property type="entry name" value="DNA REPAIR PROTEIN RADC"/>
    <property type="match status" value="1"/>
</dbReference>
<dbReference type="PROSITE" id="PS01302">
    <property type="entry name" value="UPF0758"/>
    <property type="match status" value="1"/>
</dbReference>